<reference evidence="2" key="1">
    <citation type="journal article" date="2015" name="PLoS ONE">
        <title>Comprehensive Evaluation of Toxoplasma gondii VEG and Neospora caninum LIV Genomes with Tachyzoite Stage Transcriptome and Proteome Defines Novel Transcript Features.</title>
        <authorList>
            <person name="Ramaprasad A."/>
            <person name="Mourier T."/>
            <person name="Naeem R."/>
            <person name="Malas T.B."/>
            <person name="Moussa E."/>
            <person name="Panigrahi A."/>
            <person name="Vermont S.J."/>
            <person name="Otto T.D."/>
            <person name="Wastling J."/>
            <person name="Pain A."/>
        </authorList>
    </citation>
    <scope>NUCLEOTIDE SEQUENCE</scope>
    <source>
        <strain evidence="2">Liverpool</strain>
    </source>
</reference>
<accession>A0A0F7UJE0</accession>
<protein>
    <submittedName>
        <fullName evidence="2">Uncharacterized protein</fullName>
    </submittedName>
</protein>
<proteinExistence type="predicted"/>
<evidence type="ECO:0000256" key="1">
    <source>
        <dbReference type="SAM" id="SignalP"/>
    </source>
</evidence>
<feature type="chain" id="PRO_5002523142" evidence="1">
    <location>
        <begin position="19"/>
        <end position="86"/>
    </location>
</feature>
<organism evidence="2">
    <name type="scientific">Neospora caninum (strain Liverpool)</name>
    <dbReference type="NCBI Taxonomy" id="572307"/>
    <lineage>
        <taxon>Eukaryota</taxon>
        <taxon>Sar</taxon>
        <taxon>Alveolata</taxon>
        <taxon>Apicomplexa</taxon>
        <taxon>Conoidasida</taxon>
        <taxon>Coccidia</taxon>
        <taxon>Eucoccidiorida</taxon>
        <taxon>Eimeriorina</taxon>
        <taxon>Sarcocystidae</taxon>
        <taxon>Neospora</taxon>
    </lineage>
</organism>
<name>A0A0F7UJE0_NEOCL</name>
<gene>
    <name evidence="2" type="ORF">BN1204_058765</name>
</gene>
<keyword evidence="1" id="KW-0732">Signal</keyword>
<sequence>MLPFMSMGLLWKLFPALGRDKCRCYFQYIGTSFAWGAVLVTLAGTKDYAEKFTKPSFLYRRHLSKLLRTGQIDQERYNLLLTGAVH</sequence>
<evidence type="ECO:0000313" key="2">
    <source>
        <dbReference type="EMBL" id="CEL70189.1"/>
    </source>
</evidence>
<dbReference type="AlphaFoldDB" id="A0A0F7UJE0"/>
<dbReference type="EMBL" id="LN714486">
    <property type="protein sequence ID" value="CEL70189.1"/>
    <property type="molecule type" value="Genomic_DNA"/>
</dbReference>
<feature type="signal peptide" evidence="1">
    <location>
        <begin position="1"/>
        <end position="18"/>
    </location>
</feature>